<accession>A0A1W2DGR5</accession>
<evidence type="ECO:0000256" key="14">
    <source>
        <dbReference type="SAM" id="Phobius"/>
    </source>
</evidence>
<comment type="subcellular location">
    <subcellularLocation>
        <location evidence="2">Cell membrane</location>
        <topology evidence="2">Multi-pass membrane protein</topology>
    </subcellularLocation>
</comment>
<evidence type="ECO:0000256" key="3">
    <source>
        <dbReference type="ARBA" id="ARBA00012438"/>
    </source>
</evidence>
<feature type="transmembrane region" description="Helical" evidence="14">
    <location>
        <begin position="6"/>
        <end position="31"/>
    </location>
</feature>
<evidence type="ECO:0000259" key="16">
    <source>
        <dbReference type="PROSITE" id="PS50885"/>
    </source>
</evidence>
<dbReference type="GO" id="GO:0005524">
    <property type="term" value="F:ATP binding"/>
    <property type="evidence" value="ECO:0007669"/>
    <property type="project" value="UniProtKB-KW"/>
</dbReference>
<dbReference type="SUPFAM" id="SSF55874">
    <property type="entry name" value="ATPase domain of HSP90 chaperone/DNA topoisomerase II/histidine kinase"/>
    <property type="match status" value="1"/>
</dbReference>
<dbReference type="PANTHER" id="PTHR45528:SF1">
    <property type="entry name" value="SENSOR HISTIDINE KINASE CPXA"/>
    <property type="match status" value="1"/>
</dbReference>
<dbReference type="Pfam" id="PF02518">
    <property type="entry name" value="HATPase_c"/>
    <property type="match status" value="1"/>
</dbReference>
<dbReference type="EMBL" id="FWXY01000017">
    <property type="protein sequence ID" value="SMC96689.1"/>
    <property type="molecule type" value="Genomic_DNA"/>
</dbReference>
<dbReference type="CDD" id="cd06225">
    <property type="entry name" value="HAMP"/>
    <property type="match status" value="1"/>
</dbReference>
<dbReference type="EC" id="2.7.13.3" evidence="3"/>
<evidence type="ECO:0000256" key="4">
    <source>
        <dbReference type="ARBA" id="ARBA00022475"/>
    </source>
</evidence>
<dbReference type="SMART" id="SM00387">
    <property type="entry name" value="HATPase_c"/>
    <property type="match status" value="1"/>
</dbReference>
<organism evidence="17 18">
    <name type="scientific">Desulfocicer vacuolatum DSM 3385</name>
    <dbReference type="NCBI Taxonomy" id="1121400"/>
    <lineage>
        <taxon>Bacteria</taxon>
        <taxon>Pseudomonadati</taxon>
        <taxon>Thermodesulfobacteriota</taxon>
        <taxon>Desulfobacteria</taxon>
        <taxon>Desulfobacterales</taxon>
        <taxon>Desulfobacteraceae</taxon>
        <taxon>Desulfocicer</taxon>
    </lineage>
</organism>
<keyword evidence="4" id="KW-1003">Cell membrane</keyword>
<dbReference type="SMART" id="SM00388">
    <property type="entry name" value="HisKA"/>
    <property type="match status" value="1"/>
</dbReference>
<keyword evidence="8" id="KW-0547">Nucleotide-binding</keyword>
<dbReference type="Pfam" id="PF00512">
    <property type="entry name" value="HisKA"/>
    <property type="match status" value="1"/>
</dbReference>
<dbReference type="PROSITE" id="PS50109">
    <property type="entry name" value="HIS_KIN"/>
    <property type="match status" value="1"/>
</dbReference>
<evidence type="ECO:0000256" key="9">
    <source>
        <dbReference type="ARBA" id="ARBA00022777"/>
    </source>
</evidence>
<dbReference type="PROSITE" id="PS50885">
    <property type="entry name" value="HAMP"/>
    <property type="match status" value="1"/>
</dbReference>
<dbReference type="Pfam" id="PF00672">
    <property type="entry name" value="HAMP"/>
    <property type="match status" value="1"/>
</dbReference>
<dbReference type="RefSeq" id="WP_084070314.1">
    <property type="nucleotide sequence ID" value="NZ_FWXY01000017.1"/>
</dbReference>
<dbReference type="SUPFAM" id="SSF158472">
    <property type="entry name" value="HAMP domain-like"/>
    <property type="match status" value="1"/>
</dbReference>
<dbReference type="GO" id="GO:0000155">
    <property type="term" value="F:phosphorelay sensor kinase activity"/>
    <property type="evidence" value="ECO:0007669"/>
    <property type="project" value="InterPro"/>
</dbReference>
<comment type="catalytic activity">
    <reaction evidence="1">
        <text>ATP + protein L-histidine = ADP + protein N-phospho-L-histidine.</text>
        <dbReference type="EC" id="2.7.13.3"/>
    </reaction>
</comment>
<evidence type="ECO:0000259" key="15">
    <source>
        <dbReference type="PROSITE" id="PS50109"/>
    </source>
</evidence>
<proteinExistence type="predicted"/>
<keyword evidence="7 14" id="KW-0812">Transmembrane</keyword>
<evidence type="ECO:0000256" key="7">
    <source>
        <dbReference type="ARBA" id="ARBA00022692"/>
    </source>
</evidence>
<dbReference type="InterPro" id="IPR003661">
    <property type="entry name" value="HisK_dim/P_dom"/>
</dbReference>
<evidence type="ECO:0000256" key="6">
    <source>
        <dbReference type="ARBA" id="ARBA00022679"/>
    </source>
</evidence>
<dbReference type="InterPro" id="IPR036890">
    <property type="entry name" value="HATPase_C_sf"/>
</dbReference>
<dbReference type="SUPFAM" id="SSF47384">
    <property type="entry name" value="Homodimeric domain of signal transducing histidine kinase"/>
    <property type="match status" value="1"/>
</dbReference>
<dbReference type="PANTHER" id="PTHR45528">
    <property type="entry name" value="SENSOR HISTIDINE KINASE CPXA"/>
    <property type="match status" value="1"/>
</dbReference>
<dbReference type="Proteomes" id="UP000192418">
    <property type="component" value="Unassembled WGS sequence"/>
</dbReference>
<keyword evidence="10" id="KW-0067">ATP-binding</keyword>
<dbReference type="Gene3D" id="1.10.8.500">
    <property type="entry name" value="HAMP domain in histidine kinase"/>
    <property type="match status" value="1"/>
</dbReference>
<protein>
    <recommendedName>
        <fullName evidence="3">histidine kinase</fullName>
        <ecNumber evidence="3">2.7.13.3</ecNumber>
    </recommendedName>
</protein>
<keyword evidence="11 14" id="KW-1133">Transmembrane helix</keyword>
<dbReference type="STRING" id="1121400.SAMN02746065_117104"/>
<dbReference type="AlphaFoldDB" id="A0A1W2DGR5"/>
<keyword evidence="12" id="KW-0902">Two-component regulatory system</keyword>
<dbReference type="CDD" id="cd00082">
    <property type="entry name" value="HisKA"/>
    <property type="match status" value="1"/>
</dbReference>
<dbReference type="InterPro" id="IPR003660">
    <property type="entry name" value="HAMP_dom"/>
</dbReference>
<evidence type="ECO:0000256" key="5">
    <source>
        <dbReference type="ARBA" id="ARBA00022553"/>
    </source>
</evidence>
<evidence type="ECO:0000256" key="10">
    <source>
        <dbReference type="ARBA" id="ARBA00022840"/>
    </source>
</evidence>
<dbReference type="Gene3D" id="1.10.287.130">
    <property type="match status" value="1"/>
</dbReference>
<evidence type="ECO:0000256" key="8">
    <source>
        <dbReference type="ARBA" id="ARBA00022741"/>
    </source>
</evidence>
<dbReference type="InterPro" id="IPR005467">
    <property type="entry name" value="His_kinase_dom"/>
</dbReference>
<evidence type="ECO:0000313" key="17">
    <source>
        <dbReference type="EMBL" id="SMC96689.1"/>
    </source>
</evidence>
<dbReference type="OrthoDB" id="9815202at2"/>
<keyword evidence="13 14" id="KW-0472">Membrane</keyword>
<dbReference type="InterPro" id="IPR050398">
    <property type="entry name" value="HssS/ArlS-like"/>
</dbReference>
<dbReference type="InterPro" id="IPR036097">
    <property type="entry name" value="HisK_dim/P_sf"/>
</dbReference>
<feature type="transmembrane region" description="Helical" evidence="14">
    <location>
        <begin position="156"/>
        <end position="174"/>
    </location>
</feature>
<gene>
    <name evidence="17" type="ORF">SAMN02746065_117104</name>
</gene>
<evidence type="ECO:0000313" key="18">
    <source>
        <dbReference type="Proteomes" id="UP000192418"/>
    </source>
</evidence>
<reference evidence="17 18" key="1">
    <citation type="submission" date="2017-04" db="EMBL/GenBank/DDBJ databases">
        <authorList>
            <person name="Afonso C.L."/>
            <person name="Miller P.J."/>
            <person name="Scott M.A."/>
            <person name="Spackman E."/>
            <person name="Goraichik I."/>
            <person name="Dimitrov K.M."/>
            <person name="Suarez D.L."/>
            <person name="Swayne D.E."/>
        </authorList>
    </citation>
    <scope>NUCLEOTIDE SEQUENCE [LARGE SCALE GENOMIC DNA]</scope>
    <source>
        <strain evidence="17 18">DSM 3385</strain>
    </source>
</reference>
<evidence type="ECO:0000256" key="11">
    <source>
        <dbReference type="ARBA" id="ARBA00022989"/>
    </source>
</evidence>
<dbReference type="PRINTS" id="PR00344">
    <property type="entry name" value="BCTRLSENSOR"/>
</dbReference>
<evidence type="ECO:0000256" key="2">
    <source>
        <dbReference type="ARBA" id="ARBA00004651"/>
    </source>
</evidence>
<dbReference type="InterPro" id="IPR004358">
    <property type="entry name" value="Sig_transdc_His_kin-like_C"/>
</dbReference>
<dbReference type="SMART" id="SM00304">
    <property type="entry name" value="HAMP"/>
    <property type="match status" value="1"/>
</dbReference>
<evidence type="ECO:0000256" key="13">
    <source>
        <dbReference type="ARBA" id="ARBA00023136"/>
    </source>
</evidence>
<evidence type="ECO:0000256" key="12">
    <source>
        <dbReference type="ARBA" id="ARBA00023012"/>
    </source>
</evidence>
<keyword evidence="18" id="KW-1185">Reference proteome</keyword>
<feature type="domain" description="HAMP" evidence="16">
    <location>
        <begin position="176"/>
        <end position="231"/>
    </location>
</feature>
<feature type="domain" description="Histidine kinase" evidence="15">
    <location>
        <begin position="239"/>
        <end position="457"/>
    </location>
</feature>
<dbReference type="Gene3D" id="3.30.565.10">
    <property type="entry name" value="Histidine kinase-like ATPase, C-terminal domain"/>
    <property type="match status" value="1"/>
</dbReference>
<evidence type="ECO:0000256" key="1">
    <source>
        <dbReference type="ARBA" id="ARBA00000085"/>
    </source>
</evidence>
<keyword evidence="9 17" id="KW-0418">Kinase</keyword>
<sequence length="471" mass="53197">MNKLFLKLFFIWYCFSIFFATIVTSTVIILLNTDSKNSVLTGVSSKALYLFGQVAVEHYEAQRKSALDAMLRDSEKENEVQISLYNEEGEKLGGNTSLDTVSPIIKAALAEGEFINIIYFWKPVMARRISGTEGNRYVVIFEPGIFIHSDILSKNFFLRLFIILFAGGVISFFLTRHLVSPIKKIQQATLRIARGDFSVRIGNQFHGRRDELVDLARDFDNMAEKIDRLKTIQTQVLRDISHELRSPLTRLGVALELECRRAGTNNGLFLDRIRLEAERLNALIDQILVVAGFKQDIETMKIEPINLKALLKRIVVDADFETQSQNSPVAVIHAREIVYHGNIDLLKRTFDNIIRNAVLYSKTELPIDISILTEKKEGQSYVVVMVSDHGDGVPENSLEKIFHPFYRVENARDRKSGGTGLGLAISDRAVKMHNGFILASNRAGGGLTVKTYLPFQPHHRPIPEPLPLRAI</sequence>
<dbReference type="GO" id="GO:0005886">
    <property type="term" value="C:plasma membrane"/>
    <property type="evidence" value="ECO:0007669"/>
    <property type="project" value="UniProtKB-SubCell"/>
</dbReference>
<keyword evidence="6" id="KW-0808">Transferase</keyword>
<name>A0A1W2DGR5_9BACT</name>
<keyword evidence="5" id="KW-0597">Phosphoprotein</keyword>
<dbReference type="InterPro" id="IPR003594">
    <property type="entry name" value="HATPase_dom"/>
</dbReference>